<dbReference type="Pfam" id="PF00092">
    <property type="entry name" value="VWA"/>
    <property type="match status" value="3"/>
</dbReference>
<dbReference type="STRING" id="75743.A0A401PSH6"/>
<keyword evidence="3" id="KW-0272">Extracellular matrix</keyword>
<protein>
    <recommendedName>
        <fullName evidence="9">VWFA domain-containing protein</fullName>
    </recommendedName>
</protein>
<dbReference type="InterPro" id="IPR036465">
    <property type="entry name" value="vWFA_dom_sf"/>
</dbReference>
<dbReference type="SMART" id="SM00327">
    <property type="entry name" value="VWA"/>
    <property type="match status" value="3"/>
</dbReference>
<dbReference type="PROSITE" id="PS50234">
    <property type="entry name" value="VWFA"/>
    <property type="match status" value="3"/>
</dbReference>
<evidence type="ECO:0000256" key="5">
    <source>
        <dbReference type="ARBA" id="ARBA00022737"/>
    </source>
</evidence>
<feature type="chain" id="PRO_5019467941" description="VWFA domain-containing protein" evidence="8">
    <location>
        <begin position="25"/>
        <end position="637"/>
    </location>
</feature>
<evidence type="ECO:0000256" key="1">
    <source>
        <dbReference type="ARBA" id="ARBA00004498"/>
    </source>
</evidence>
<dbReference type="AlphaFoldDB" id="A0A401PSH6"/>
<keyword evidence="11" id="KW-1185">Reference proteome</keyword>
<keyword evidence="2" id="KW-0964">Secreted</keyword>
<keyword evidence="4 8" id="KW-0732">Signal</keyword>
<comment type="caution">
    <text evidence="10">The sequence shown here is derived from an EMBL/GenBank/DDBJ whole genome shotgun (WGS) entry which is preliminary data.</text>
</comment>
<dbReference type="FunFam" id="3.40.50.410:FF:000003">
    <property type="entry name" value="Collagen type VI alpha 3 chain"/>
    <property type="match status" value="3"/>
</dbReference>
<evidence type="ECO:0000256" key="8">
    <source>
        <dbReference type="SAM" id="SignalP"/>
    </source>
</evidence>
<feature type="domain" description="VWFA" evidence="9">
    <location>
        <begin position="443"/>
        <end position="619"/>
    </location>
</feature>
<accession>A0A401PSH6</accession>
<dbReference type="PANTHER" id="PTHR24020">
    <property type="entry name" value="COLLAGEN ALPHA"/>
    <property type="match status" value="1"/>
</dbReference>
<keyword evidence="7" id="KW-0176">Collagen</keyword>
<comment type="subcellular location">
    <subcellularLocation>
        <location evidence="1">Secreted</location>
        <location evidence="1">Extracellular space</location>
        <location evidence="1">Extracellular matrix</location>
    </subcellularLocation>
</comment>
<feature type="domain" description="VWFA" evidence="9">
    <location>
        <begin position="232"/>
        <end position="405"/>
    </location>
</feature>
<dbReference type="Proteomes" id="UP000288216">
    <property type="component" value="Unassembled WGS sequence"/>
</dbReference>
<dbReference type="PRINTS" id="PR00453">
    <property type="entry name" value="VWFADOMAIN"/>
</dbReference>
<dbReference type="GO" id="GO:0005581">
    <property type="term" value="C:collagen trimer"/>
    <property type="evidence" value="ECO:0007669"/>
    <property type="project" value="UniProtKB-KW"/>
</dbReference>
<evidence type="ECO:0000259" key="9">
    <source>
        <dbReference type="PROSITE" id="PS50234"/>
    </source>
</evidence>
<dbReference type="EMBL" id="BFAA01010017">
    <property type="protein sequence ID" value="GCB76096.1"/>
    <property type="molecule type" value="Genomic_DNA"/>
</dbReference>
<dbReference type="PANTHER" id="PTHR24020:SF13">
    <property type="entry name" value="COLLAGEN ALPHA-3(VI) CHAIN"/>
    <property type="match status" value="1"/>
</dbReference>
<feature type="domain" description="VWFA" evidence="9">
    <location>
        <begin position="32"/>
        <end position="204"/>
    </location>
</feature>
<keyword evidence="5" id="KW-0677">Repeat</keyword>
<dbReference type="InterPro" id="IPR050525">
    <property type="entry name" value="ECM_Assembly_Org"/>
</dbReference>
<dbReference type="OrthoDB" id="6132182at2759"/>
<evidence type="ECO:0000313" key="11">
    <source>
        <dbReference type="Proteomes" id="UP000288216"/>
    </source>
</evidence>
<evidence type="ECO:0000256" key="6">
    <source>
        <dbReference type="ARBA" id="ARBA00022889"/>
    </source>
</evidence>
<keyword evidence="6" id="KW-0130">Cell adhesion</keyword>
<evidence type="ECO:0000256" key="4">
    <source>
        <dbReference type="ARBA" id="ARBA00022729"/>
    </source>
</evidence>
<dbReference type="GO" id="GO:0007155">
    <property type="term" value="P:cell adhesion"/>
    <property type="evidence" value="ECO:0007669"/>
    <property type="project" value="UniProtKB-KW"/>
</dbReference>
<evidence type="ECO:0000256" key="2">
    <source>
        <dbReference type="ARBA" id="ARBA00022525"/>
    </source>
</evidence>
<proteinExistence type="predicted"/>
<organism evidence="10 11">
    <name type="scientific">Scyliorhinus torazame</name>
    <name type="common">Cloudy catshark</name>
    <name type="synonym">Catulus torazame</name>
    <dbReference type="NCBI Taxonomy" id="75743"/>
    <lineage>
        <taxon>Eukaryota</taxon>
        <taxon>Metazoa</taxon>
        <taxon>Chordata</taxon>
        <taxon>Craniata</taxon>
        <taxon>Vertebrata</taxon>
        <taxon>Chondrichthyes</taxon>
        <taxon>Elasmobranchii</taxon>
        <taxon>Galeomorphii</taxon>
        <taxon>Galeoidea</taxon>
        <taxon>Carcharhiniformes</taxon>
        <taxon>Scyliorhinidae</taxon>
        <taxon>Scyliorhinus</taxon>
    </lineage>
</organism>
<dbReference type="SUPFAM" id="SSF53300">
    <property type="entry name" value="vWA-like"/>
    <property type="match status" value="3"/>
</dbReference>
<name>A0A401PSH6_SCYTO</name>
<dbReference type="InterPro" id="IPR002035">
    <property type="entry name" value="VWF_A"/>
</dbReference>
<sequence>MKMNPSMSLLTVYVLILQLFIVDSLQQARKKDIVFLIDGSSGMGRSFLQVRSFLNKVIQELDIGPDKDQVAVVQYSSVSRLEFGLNSHSTKNEVLNALRKLRLKTGRPLNTGAALDFVTRNVFTPSAGSRSESGVLQILVLITAGKSRDDVGRAADAVKQAGIVLFAIGAKSADTSELRQIVLNPDSVLKLGDFQKLQTIQQELLSKVRAVSVIEEPIPPTEVTSDAMDKRDIVFLIDESDYVGSSNLPLVRDFITRIIENLDIGSDRVRVGLVLYSNIAETEFYLNTYSRMDDLLSLLRSLRFKGGTTLNTGKALDFVLRYHFTRAAGSRGEEGVPQLLMLITGGRSGDDIRASADALKRAAVITFTVGVSNADPAQLKEMAFEPRLAFNVRDFYSLSNLQEQVMTSLQRLHVQSVPFEDATIPIEEPLVTNIKDSASRKRDIVFLIDGSPGMGRSFLQVREFLNTIIQELDIGPDKDQVAVVQYSSDSTLEFGLNTYSAKVEVLKALRKLRLKTGRPLNTGAALDFVTRNVFTPSAGSRSDAGASQILVLITAGKSRDDVGRAADAVKQAGIVPIAIGAKSADTSELRQIVLNPDSVLTLEDFQELQTIHRELLSKVRAVSLIEEPIPPIEGKDV</sequence>
<reference evidence="10 11" key="1">
    <citation type="journal article" date="2018" name="Nat. Ecol. Evol.">
        <title>Shark genomes provide insights into elasmobranch evolution and the origin of vertebrates.</title>
        <authorList>
            <person name="Hara Y"/>
            <person name="Yamaguchi K"/>
            <person name="Onimaru K"/>
            <person name="Kadota M"/>
            <person name="Koyanagi M"/>
            <person name="Keeley SD"/>
            <person name="Tatsumi K"/>
            <person name="Tanaka K"/>
            <person name="Motone F"/>
            <person name="Kageyama Y"/>
            <person name="Nozu R"/>
            <person name="Adachi N"/>
            <person name="Nishimura O"/>
            <person name="Nakagawa R"/>
            <person name="Tanegashima C"/>
            <person name="Kiyatake I"/>
            <person name="Matsumoto R"/>
            <person name="Murakumo K"/>
            <person name="Nishida K"/>
            <person name="Terakita A"/>
            <person name="Kuratani S"/>
            <person name="Sato K"/>
            <person name="Hyodo S Kuraku.S."/>
        </authorList>
    </citation>
    <scope>NUCLEOTIDE SEQUENCE [LARGE SCALE GENOMIC DNA]</scope>
</reference>
<feature type="signal peptide" evidence="8">
    <location>
        <begin position="1"/>
        <end position="24"/>
    </location>
</feature>
<evidence type="ECO:0000313" key="10">
    <source>
        <dbReference type="EMBL" id="GCB76096.1"/>
    </source>
</evidence>
<dbReference type="Gene3D" id="3.40.50.410">
    <property type="entry name" value="von Willebrand factor, type A domain"/>
    <property type="match status" value="3"/>
</dbReference>
<gene>
    <name evidence="10" type="ORF">scyTo_0016517</name>
</gene>
<dbReference type="GO" id="GO:0005615">
    <property type="term" value="C:extracellular space"/>
    <property type="evidence" value="ECO:0007669"/>
    <property type="project" value="TreeGrafter"/>
</dbReference>
<evidence type="ECO:0000256" key="3">
    <source>
        <dbReference type="ARBA" id="ARBA00022530"/>
    </source>
</evidence>
<evidence type="ECO:0000256" key="7">
    <source>
        <dbReference type="ARBA" id="ARBA00023119"/>
    </source>
</evidence>
<dbReference type="OMA" id="TFQEAVC"/>